<keyword evidence="2" id="KW-0378">Hydrolase</keyword>
<dbReference type="SUPFAM" id="SSF53474">
    <property type="entry name" value="alpha/beta-Hydrolases"/>
    <property type="match status" value="1"/>
</dbReference>
<dbReference type="InterPro" id="IPR018202">
    <property type="entry name" value="Ser_caboxypep_ser_AS"/>
</dbReference>
<comment type="similarity">
    <text evidence="1 2">Belongs to the peptidase S10 family.</text>
</comment>
<dbReference type="EC" id="3.4.16.-" evidence="2"/>
<evidence type="ECO:0000313" key="3">
    <source>
        <dbReference type="EMBL" id="CAL4948590.1"/>
    </source>
</evidence>
<feature type="signal peptide" evidence="2">
    <location>
        <begin position="1"/>
        <end position="32"/>
    </location>
</feature>
<protein>
    <recommendedName>
        <fullName evidence="2">Carboxypeptidase</fullName>
        <ecNumber evidence="2">3.4.16.-</ecNumber>
    </recommendedName>
</protein>
<dbReference type="GO" id="GO:0004185">
    <property type="term" value="F:serine-type carboxypeptidase activity"/>
    <property type="evidence" value="ECO:0007669"/>
    <property type="project" value="UniProtKB-UniRule"/>
</dbReference>
<dbReference type="PRINTS" id="PR00724">
    <property type="entry name" value="CRBOXYPTASEC"/>
</dbReference>
<dbReference type="GO" id="GO:0006508">
    <property type="term" value="P:proteolysis"/>
    <property type="evidence" value="ECO:0007669"/>
    <property type="project" value="UniProtKB-KW"/>
</dbReference>
<dbReference type="PANTHER" id="PTHR11802:SF217">
    <property type="entry name" value="CARBOXYPEPTIDASE"/>
    <property type="match status" value="1"/>
</dbReference>
<name>A0ABC8YRH0_9POAL</name>
<organism evidence="3 4">
    <name type="scientific">Urochloa decumbens</name>
    <dbReference type="NCBI Taxonomy" id="240449"/>
    <lineage>
        <taxon>Eukaryota</taxon>
        <taxon>Viridiplantae</taxon>
        <taxon>Streptophyta</taxon>
        <taxon>Embryophyta</taxon>
        <taxon>Tracheophyta</taxon>
        <taxon>Spermatophyta</taxon>
        <taxon>Magnoliopsida</taxon>
        <taxon>Liliopsida</taxon>
        <taxon>Poales</taxon>
        <taxon>Poaceae</taxon>
        <taxon>PACMAD clade</taxon>
        <taxon>Panicoideae</taxon>
        <taxon>Panicodae</taxon>
        <taxon>Paniceae</taxon>
        <taxon>Melinidinae</taxon>
        <taxon>Urochloa</taxon>
    </lineage>
</organism>
<keyword evidence="2" id="KW-0645">Protease</keyword>
<dbReference type="PROSITE" id="PS00131">
    <property type="entry name" value="CARBOXYPEPT_SER_SER"/>
    <property type="match status" value="1"/>
</dbReference>
<keyword evidence="2" id="KW-0121">Carboxypeptidase</keyword>
<keyword evidence="2" id="KW-0732">Signal</keyword>
<dbReference type="PANTHER" id="PTHR11802">
    <property type="entry name" value="SERINE PROTEASE FAMILY S10 SERINE CARBOXYPEPTIDASE"/>
    <property type="match status" value="1"/>
</dbReference>
<sequence>MASLLPRVAATAAALLPILVLTVTTSTTPAAAQRFPTRARPTKSGYLNITSTNSLYFAFYEATDPVTTTPPTAAPLLVWLQGGPGCSSLIGNFAELGPYLLNSTTSRLSRNPSSWNRRFGVIFIDNPLGSGFSAAASDADIPRDEPTIAAHLLAALQSFMALDPSFRARPLFLAGESYAGKYIPAAAKHILDANAQLPASQRVSLQGIAIGNGMTHPVAQVTVHADQAYFAGLINAKQKAAVEEMQSKTVSLMNAGNWTGARKERNRIIRFLENATGVATTFNYARERPYPRRPLRDFLNAGEAKAALGARLDVKWVRCRKAVSKALGEDIMKSAKRDVEAVLGGAAVRVLLFQGMFDLHSAPASVEAWVRELEWPGLPAFLEADRAVWRLESGKLAGYVQRSGALANVVIVGAGHMAAGDNRPAAQAMIEGWVLQTEPFAGDGAQPSTS</sequence>
<evidence type="ECO:0000313" key="4">
    <source>
        <dbReference type="Proteomes" id="UP001497457"/>
    </source>
</evidence>
<accession>A0ABC8YRH0</accession>
<dbReference type="EMBL" id="OZ075127">
    <property type="protein sequence ID" value="CAL4948590.1"/>
    <property type="molecule type" value="Genomic_DNA"/>
</dbReference>
<feature type="chain" id="PRO_5044534879" description="Carboxypeptidase" evidence="2">
    <location>
        <begin position="33"/>
        <end position="450"/>
    </location>
</feature>
<dbReference type="Pfam" id="PF00450">
    <property type="entry name" value="Peptidase_S10"/>
    <property type="match status" value="1"/>
</dbReference>
<dbReference type="Gene3D" id="3.40.50.1820">
    <property type="entry name" value="alpha/beta hydrolase"/>
    <property type="match status" value="1"/>
</dbReference>
<evidence type="ECO:0000256" key="1">
    <source>
        <dbReference type="ARBA" id="ARBA00009431"/>
    </source>
</evidence>
<reference evidence="3" key="1">
    <citation type="submission" date="2024-10" db="EMBL/GenBank/DDBJ databases">
        <authorList>
            <person name="Ryan C."/>
        </authorList>
    </citation>
    <scope>NUCLEOTIDE SEQUENCE [LARGE SCALE GENOMIC DNA]</scope>
</reference>
<dbReference type="InterPro" id="IPR029058">
    <property type="entry name" value="AB_hydrolase_fold"/>
</dbReference>
<proteinExistence type="inferred from homology"/>
<dbReference type="AlphaFoldDB" id="A0ABC8YRH0"/>
<dbReference type="Proteomes" id="UP001497457">
    <property type="component" value="Chromosome 17b"/>
</dbReference>
<evidence type="ECO:0000256" key="2">
    <source>
        <dbReference type="RuleBase" id="RU361156"/>
    </source>
</evidence>
<keyword evidence="4" id="KW-1185">Reference proteome</keyword>
<dbReference type="InterPro" id="IPR001563">
    <property type="entry name" value="Peptidase_S10"/>
</dbReference>
<gene>
    <name evidence="3" type="ORF">URODEC1_LOCUS37486</name>
</gene>